<keyword evidence="4" id="KW-1185">Reference proteome</keyword>
<dbReference type="EMBL" id="NMVI01000008">
    <property type="protein sequence ID" value="OYN89579.1"/>
    <property type="molecule type" value="Genomic_DNA"/>
</dbReference>
<feature type="region of interest" description="Disordered" evidence="1">
    <location>
        <begin position="88"/>
        <end position="110"/>
    </location>
</feature>
<comment type="caution">
    <text evidence="3">The sequence shown here is derived from an EMBL/GenBank/DDBJ whole genome shotgun (WGS) entry which is preliminary data.</text>
</comment>
<evidence type="ECO:0000256" key="1">
    <source>
        <dbReference type="SAM" id="MobiDB-lite"/>
    </source>
</evidence>
<protein>
    <submittedName>
        <fullName evidence="3">Cell division protein DivIVA</fullName>
    </submittedName>
</protein>
<sequence>MEWAIVVLAVGVIGITVLVAQGRGGEMPPEPVSDSYEPLIPDPIEPATLDEASFAVVIRGYDMRQVDELLARGAEELRELRRERDDLRAELDAGAGPEVRRLEPQPADGE</sequence>
<proteinExistence type="predicted"/>
<keyword evidence="3" id="KW-0131">Cell cycle</keyword>
<evidence type="ECO:0000313" key="3">
    <source>
        <dbReference type="EMBL" id="OYN89733.1"/>
    </source>
</evidence>
<evidence type="ECO:0000313" key="2">
    <source>
        <dbReference type="EMBL" id="OYN89579.1"/>
    </source>
</evidence>
<evidence type="ECO:0000313" key="5">
    <source>
        <dbReference type="Proteomes" id="UP000216533"/>
    </source>
</evidence>
<dbReference type="NCBIfam" id="TIGR03544">
    <property type="entry name" value="DivI1A_domain"/>
    <property type="match status" value="1"/>
</dbReference>
<dbReference type="EMBL" id="NMVJ01000008">
    <property type="protein sequence ID" value="OYN89733.1"/>
    <property type="molecule type" value="Genomic_DNA"/>
</dbReference>
<gene>
    <name evidence="3" type="ORF">CGZ91_09420</name>
    <name evidence="2" type="ORF">CGZ92_02325</name>
</gene>
<dbReference type="Proteomes" id="UP000216533">
    <property type="component" value="Unassembled WGS sequence"/>
</dbReference>
<organism evidence="3 4">
    <name type="scientific">Parenemella sanctibonifatiensis</name>
    <dbReference type="NCBI Taxonomy" id="2016505"/>
    <lineage>
        <taxon>Bacteria</taxon>
        <taxon>Bacillati</taxon>
        <taxon>Actinomycetota</taxon>
        <taxon>Actinomycetes</taxon>
        <taxon>Propionibacteriales</taxon>
        <taxon>Propionibacteriaceae</taxon>
        <taxon>Parenemella</taxon>
    </lineage>
</organism>
<accession>A0A255ENN0</accession>
<accession>A0A255EDG4</accession>
<dbReference type="Gene3D" id="6.10.250.660">
    <property type="match status" value="1"/>
</dbReference>
<dbReference type="RefSeq" id="WP_094449785.1">
    <property type="nucleotide sequence ID" value="NZ_NMVI01000008.1"/>
</dbReference>
<reference evidence="4 5" key="1">
    <citation type="submission" date="2017-07" db="EMBL/GenBank/DDBJ databases">
        <title>Draft whole genome sequences of clinical Proprionibacteriaceae strains.</title>
        <authorList>
            <person name="Bernier A.-M."/>
            <person name="Bernard K."/>
            <person name="Domingo M.-C."/>
        </authorList>
    </citation>
    <scope>NUCLEOTIDE SEQUENCE [LARGE SCALE GENOMIC DNA]</scope>
    <source>
        <strain evidence="3 4">NML 150081</strain>
        <strain evidence="2 5">NML 160184</strain>
    </source>
</reference>
<keyword evidence="3" id="KW-0132">Cell division</keyword>
<dbReference type="AlphaFoldDB" id="A0A255ENN0"/>
<dbReference type="Proteomes" id="UP000216300">
    <property type="component" value="Unassembled WGS sequence"/>
</dbReference>
<dbReference type="InterPro" id="IPR019933">
    <property type="entry name" value="DivIVA_domain"/>
</dbReference>
<feature type="region of interest" description="Disordered" evidence="1">
    <location>
        <begin position="23"/>
        <end position="44"/>
    </location>
</feature>
<name>A0A255ENN0_9ACTN</name>
<dbReference type="GO" id="GO:0051301">
    <property type="term" value="P:cell division"/>
    <property type="evidence" value="ECO:0007669"/>
    <property type="project" value="UniProtKB-KW"/>
</dbReference>
<evidence type="ECO:0000313" key="4">
    <source>
        <dbReference type="Proteomes" id="UP000216300"/>
    </source>
</evidence>